<reference evidence="1" key="1">
    <citation type="submission" date="2021-01" db="EMBL/GenBank/DDBJ databases">
        <authorList>
            <person name="Corre E."/>
            <person name="Pelletier E."/>
            <person name="Niang G."/>
            <person name="Scheremetjew M."/>
            <person name="Finn R."/>
            <person name="Kale V."/>
            <person name="Holt S."/>
            <person name="Cochrane G."/>
            <person name="Meng A."/>
            <person name="Brown T."/>
            <person name="Cohen L."/>
        </authorList>
    </citation>
    <scope>NUCLEOTIDE SEQUENCE</scope>
    <source>
        <strain evidence="1">SAG 11-49</strain>
    </source>
</reference>
<accession>A0A7S0R6I3</accession>
<dbReference type="EMBL" id="HBFB01005323">
    <property type="protein sequence ID" value="CAD8668281.1"/>
    <property type="molecule type" value="Transcribed_RNA"/>
</dbReference>
<evidence type="ECO:0000313" key="1">
    <source>
        <dbReference type="EMBL" id="CAD8668281.1"/>
    </source>
</evidence>
<dbReference type="AlphaFoldDB" id="A0A7S0R6I3"/>
<protein>
    <submittedName>
        <fullName evidence="1">Uncharacterized protein</fullName>
    </submittedName>
</protein>
<organism evidence="1">
    <name type="scientific">Chlamydomonas leiostraca</name>
    <dbReference type="NCBI Taxonomy" id="1034604"/>
    <lineage>
        <taxon>Eukaryota</taxon>
        <taxon>Viridiplantae</taxon>
        <taxon>Chlorophyta</taxon>
        <taxon>core chlorophytes</taxon>
        <taxon>Chlorophyceae</taxon>
        <taxon>CS clade</taxon>
        <taxon>Chlamydomonadales</taxon>
        <taxon>Chlamydomonadaceae</taxon>
        <taxon>Chlamydomonas</taxon>
    </lineage>
</organism>
<name>A0A7S0R6I3_9CHLO</name>
<sequence length="157" mass="17100">MFFSRPAFVVFKTTGGKRWNPPGGLRPLSPCQRRNRRENIEQTLKNMSVLRMAAAHQPDVPTRLYKPLNHWRLLWMRKKLDAAKSVLGWSADSIAARARLGTQAAAHKPTATSLLPPAAAAALTAGTKQHPGLAFAARVRALGVQLEGGAMSSAARR</sequence>
<gene>
    <name evidence="1" type="ORF">CLEI1391_LOCUS2983</name>
</gene>
<proteinExistence type="predicted"/>